<keyword evidence="1" id="KW-0472">Membrane</keyword>
<evidence type="ECO:0000256" key="1">
    <source>
        <dbReference type="SAM" id="Phobius"/>
    </source>
</evidence>
<evidence type="ECO:0000259" key="2">
    <source>
        <dbReference type="Pfam" id="PF07331"/>
    </source>
</evidence>
<evidence type="ECO:0000313" key="3">
    <source>
        <dbReference type="EMBL" id="SDZ83148.1"/>
    </source>
</evidence>
<dbReference type="RefSeq" id="WP_092344400.1">
    <property type="nucleotide sequence ID" value="NZ_FNQN01000001.1"/>
</dbReference>
<gene>
    <name evidence="3" type="ORF">SAMN05660420_00523</name>
</gene>
<feature type="domain" description="DUF1468" evidence="2">
    <location>
        <begin position="20"/>
        <end position="145"/>
    </location>
</feature>
<feature type="transmembrane region" description="Helical" evidence="1">
    <location>
        <begin position="81"/>
        <end position="110"/>
    </location>
</feature>
<organism evidence="3 4">
    <name type="scientific">Desulfuromusa kysingii</name>
    <dbReference type="NCBI Taxonomy" id="37625"/>
    <lineage>
        <taxon>Bacteria</taxon>
        <taxon>Pseudomonadati</taxon>
        <taxon>Thermodesulfobacteriota</taxon>
        <taxon>Desulfuromonadia</taxon>
        <taxon>Desulfuromonadales</taxon>
        <taxon>Geopsychrobacteraceae</taxon>
        <taxon>Desulfuromusa</taxon>
    </lineage>
</organism>
<keyword evidence="1" id="KW-0812">Transmembrane</keyword>
<dbReference type="Pfam" id="PF07331">
    <property type="entry name" value="TctB"/>
    <property type="match status" value="1"/>
</dbReference>
<reference evidence="3 4" key="1">
    <citation type="submission" date="2016-10" db="EMBL/GenBank/DDBJ databases">
        <authorList>
            <person name="de Groot N.N."/>
        </authorList>
    </citation>
    <scope>NUCLEOTIDE SEQUENCE [LARGE SCALE GENOMIC DNA]</scope>
    <source>
        <strain evidence="3 4">DSM 7343</strain>
    </source>
</reference>
<dbReference type="OrthoDB" id="9904512at2"/>
<feature type="transmembrane region" description="Helical" evidence="1">
    <location>
        <begin position="12"/>
        <end position="28"/>
    </location>
</feature>
<keyword evidence="4" id="KW-1185">Reference proteome</keyword>
<dbReference type="EMBL" id="FNQN01000001">
    <property type="protein sequence ID" value="SDZ83148.1"/>
    <property type="molecule type" value="Genomic_DNA"/>
</dbReference>
<proteinExistence type="predicted"/>
<keyword evidence="1" id="KW-1133">Transmembrane helix</keyword>
<feature type="transmembrane region" description="Helical" evidence="1">
    <location>
        <begin position="122"/>
        <end position="140"/>
    </location>
</feature>
<protein>
    <submittedName>
        <fullName evidence="3">Tripartite tricarboxylate transporter TctB family protein</fullName>
    </submittedName>
</protein>
<evidence type="ECO:0000313" key="4">
    <source>
        <dbReference type="Proteomes" id="UP000199409"/>
    </source>
</evidence>
<dbReference type="InterPro" id="IPR009936">
    <property type="entry name" value="DUF1468"/>
</dbReference>
<feature type="transmembrane region" description="Helical" evidence="1">
    <location>
        <begin position="40"/>
        <end position="61"/>
    </location>
</feature>
<sequence length="154" mass="17294">MEKNKKRFNPNEAIVPGISLLFGIAYFVQTADASWIAIKWAYGLGTLTGLFLLGIIFTYVFSIPVKKEKTDTPANKYKPLIILIAPLLYIATMPYLGFALSSFVFLTLLFRWLGGKSWSRNTIIAFTITAVLYVAMVLLMQMSLPRLEIGSFIL</sequence>
<dbReference type="AlphaFoldDB" id="A0A1H3WA46"/>
<accession>A0A1H3WA46</accession>
<dbReference type="STRING" id="37625.SAMN05660420_00523"/>
<name>A0A1H3WA46_9BACT</name>
<dbReference type="Proteomes" id="UP000199409">
    <property type="component" value="Unassembled WGS sequence"/>
</dbReference>